<keyword evidence="2" id="KW-1185">Reference proteome</keyword>
<name>A0AA41D9X9_9BACT</name>
<reference evidence="1 2" key="1">
    <citation type="journal article" date="2021" name="Sci. Rep.">
        <title>The distribution of antibiotic resistance genes in chicken gut microbiota commensals.</title>
        <authorList>
            <person name="Juricova H."/>
            <person name="Matiasovicova J."/>
            <person name="Kubasova T."/>
            <person name="Cejkova D."/>
            <person name="Rychlik I."/>
        </authorList>
    </citation>
    <scope>NUCLEOTIDE SEQUENCE [LARGE SCALE GENOMIC DNA]</scope>
    <source>
        <strain evidence="1 2">An421</strain>
    </source>
</reference>
<dbReference type="RefSeq" id="WP_204971236.1">
    <property type="nucleotide sequence ID" value="NZ_JAAZTS010000003.1"/>
</dbReference>
<dbReference type="EMBL" id="JACJMO010000003">
    <property type="protein sequence ID" value="MBM6856832.1"/>
    <property type="molecule type" value="Genomic_DNA"/>
</dbReference>
<dbReference type="Proteomes" id="UP000698924">
    <property type="component" value="Unassembled WGS sequence"/>
</dbReference>
<organism evidence="1 2">
    <name type="scientific">Caecibacteroides pullorum</name>
    <dbReference type="NCBI Taxonomy" id="2725562"/>
    <lineage>
        <taxon>Bacteria</taxon>
        <taxon>Pseudomonadati</taxon>
        <taxon>Bacteroidota</taxon>
        <taxon>Bacteroidia</taxon>
        <taxon>Bacteroidales</taxon>
        <taxon>Bacteroidaceae</taxon>
        <taxon>Caecibacteroides</taxon>
    </lineage>
</organism>
<comment type="caution">
    <text evidence="1">The sequence shown here is derived from an EMBL/GenBank/DDBJ whole genome shotgun (WGS) entry which is preliminary data.</text>
</comment>
<accession>A0AA41D9X9</accession>
<evidence type="ECO:0000313" key="1">
    <source>
        <dbReference type="EMBL" id="MBM6856832.1"/>
    </source>
</evidence>
<sequence>MRSLSAPFWTGLPRSLFPVVGQPFFQTINRMYLMNKPILFLLFLAAVSLLPSYGQTPSSYDIAARSQNFYPSSVQASGLFRRQPDEGDYATGRVTVRIPLYTIRTASFSLPVSLVYTTGGVKADQKNGLVALGWSLEAEPVISREVRGLPDERSFLYDKSNLTSQSDLYLAKVGMGTCDLLEDFFHIRLPGGVRRTLRSSRLRTMPSLPGCSIATRWRWSSTLPG</sequence>
<evidence type="ECO:0000313" key="2">
    <source>
        <dbReference type="Proteomes" id="UP000698924"/>
    </source>
</evidence>
<dbReference type="AlphaFoldDB" id="A0AA41D9X9"/>
<protein>
    <submittedName>
        <fullName evidence="1">Uncharacterized protein</fullName>
    </submittedName>
</protein>
<proteinExistence type="predicted"/>
<gene>
    <name evidence="1" type="ORF">H6D15_04325</name>
</gene>